<name>A0A8J3MA75_9RHOB</name>
<accession>A0A8J3MA75</accession>
<dbReference type="Pfam" id="PF13561">
    <property type="entry name" value="adh_short_C2"/>
    <property type="match status" value="1"/>
</dbReference>
<evidence type="ECO:0000256" key="2">
    <source>
        <dbReference type="ARBA" id="ARBA00023002"/>
    </source>
</evidence>
<dbReference type="AlphaFoldDB" id="A0A8J3MA75"/>
<dbReference type="Gene3D" id="3.40.50.720">
    <property type="entry name" value="NAD(P)-binding Rossmann-like Domain"/>
    <property type="match status" value="1"/>
</dbReference>
<dbReference type="PROSITE" id="PS51257">
    <property type="entry name" value="PROKAR_LIPOPROTEIN"/>
    <property type="match status" value="1"/>
</dbReference>
<evidence type="ECO:0000313" key="4">
    <source>
        <dbReference type="Proteomes" id="UP000626220"/>
    </source>
</evidence>
<dbReference type="PRINTS" id="PR00081">
    <property type="entry name" value="GDHRDH"/>
</dbReference>
<comment type="caution">
    <text evidence="3">The sequence shown here is derived from an EMBL/GenBank/DDBJ whole genome shotgun (WGS) entry which is preliminary data.</text>
</comment>
<keyword evidence="2" id="KW-0560">Oxidoreductase</keyword>
<dbReference type="Proteomes" id="UP000626220">
    <property type="component" value="Unassembled WGS sequence"/>
</dbReference>
<dbReference type="PANTHER" id="PTHR24321:SF8">
    <property type="entry name" value="ESTRADIOL 17-BETA-DEHYDROGENASE 8-RELATED"/>
    <property type="match status" value="1"/>
</dbReference>
<dbReference type="RefSeq" id="WP_189682183.1">
    <property type="nucleotide sequence ID" value="NZ_BNCJ01000019.1"/>
</dbReference>
<comment type="similarity">
    <text evidence="1">Belongs to the short-chain dehydrogenases/reductases (SDR) family.</text>
</comment>
<dbReference type="FunFam" id="3.40.50.720:FF:000084">
    <property type="entry name" value="Short-chain dehydrogenase reductase"/>
    <property type="match status" value="1"/>
</dbReference>
<proteinExistence type="inferred from homology"/>
<dbReference type="InterPro" id="IPR020904">
    <property type="entry name" value="Sc_DH/Rdtase_CS"/>
</dbReference>
<dbReference type="EMBL" id="BNCJ01000019">
    <property type="protein sequence ID" value="GHF67129.1"/>
    <property type="molecule type" value="Genomic_DNA"/>
</dbReference>
<gene>
    <name evidence="3" type="ORF">GCM10017056_42960</name>
</gene>
<reference evidence="3" key="1">
    <citation type="journal article" date="2014" name="Int. J. Syst. Evol. Microbiol.">
        <title>Complete genome sequence of Corynebacterium casei LMG S-19264T (=DSM 44701T), isolated from a smear-ripened cheese.</title>
        <authorList>
            <consortium name="US DOE Joint Genome Institute (JGI-PGF)"/>
            <person name="Walter F."/>
            <person name="Albersmeier A."/>
            <person name="Kalinowski J."/>
            <person name="Ruckert C."/>
        </authorList>
    </citation>
    <scope>NUCLEOTIDE SEQUENCE</scope>
    <source>
        <strain evidence="3">KCTC 42650</strain>
    </source>
</reference>
<dbReference type="SUPFAM" id="SSF51735">
    <property type="entry name" value="NAD(P)-binding Rossmann-fold domains"/>
    <property type="match status" value="1"/>
</dbReference>
<dbReference type="PRINTS" id="PR00080">
    <property type="entry name" value="SDRFAMILY"/>
</dbReference>
<dbReference type="InterPro" id="IPR036291">
    <property type="entry name" value="NAD(P)-bd_dom_sf"/>
</dbReference>
<dbReference type="InterPro" id="IPR002347">
    <property type="entry name" value="SDR_fam"/>
</dbReference>
<organism evidence="3 4">
    <name type="scientific">Seohaeicola zhoushanensis</name>
    <dbReference type="NCBI Taxonomy" id="1569283"/>
    <lineage>
        <taxon>Bacteria</taxon>
        <taxon>Pseudomonadati</taxon>
        <taxon>Pseudomonadota</taxon>
        <taxon>Alphaproteobacteria</taxon>
        <taxon>Rhodobacterales</taxon>
        <taxon>Roseobacteraceae</taxon>
        <taxon>Seohaeicola</taxon>
    </lineage>
</organism>
<dbReference type="PROSITE" id="PS00061">
    <property type="entry name" value="ADH_SHORT"/>
    <property type="match status" value="1"/>
</dbReference>
<evidence type="ECO:0000256" key="1">
    <source>
        <dbReference type="ARBA" id="ARBA00006484"/>
    </source>
</evidence>
<dbReference type="PANTHER" id="PTHR24321">
    <property type="entry name" value="DEHYDROGENASES, SHORT CHAIN"/>
    <property type="match status" value="1"/>
</dbReference>
<evidence type="ECO:0000313" key="3">
    <source>
        <dbReference type="EMBL" id="GHF67129.1"/>
    </source>
</evidence>
<sequence>MTRLHGKIALVTGGGSGIGAACVARFLAEGACVVSTDVTEQSGLASPTFLPLVHDVTDPASWQDVIARTTEVFGRLDILVNNAGVSMRTPATIMDTDFADWRRIIDVNLDGVFLGLKYGMRAMAPTGGAIVNMGSIHSFVAIPKAAGYCASKGGVLLLTRTAALEGAAMTPPVRVNSVHPGYVRTPLVDHRADTVEGWLPAIEAKIPARRLARPEEIAVAVLNLVTDDAAYMTGSAVTIDGGYTIL</sequence>
<reference evidence="3" key="2">
    <citation type="submission" date="2020-09" db="EMBL/GenBank/DDBJ databases">
        <authorList>
            <person name="Sun Q."/>
            <person name="Kim S."/>
        </authorList>
    </citation>
    <scope>NUCLEOTIDE SEQUENCE</scope>
    <source>
        <strain evidence="3">KCTC 42650</strain>
    </source>
</reference>
<keyword evidence="4" id="KW-1185">Reference proteome</keyword>
<protein>
    <submittedName>
        <fullName evidence="3">Short-chain dehydrogenase</fullName>
    </submittedName>
</protein>
<dbReference type="GO" id="GO:0016491">
    <property type="term" value="F:oxidoreductase activity"/>
    <property type="evidence" value="ECO:0007669"/>
    <property type="project" value="UniProtKB-KW"/>
</dbReference>